<feature type="compositionally biased region" description="Polar residues" evidence="1">
    <location>
        <begin position="73"/>
        <end position="92"/>
    </location>
</feature>
<evidence type="ECO:0000313" key="3">
    <source>
        <dbReference type="Proteomes" id="UP000261520"/>
    </source>
</evidence>
<protein>
    <submittedName>
        <fullName evidence="2">Uncharacterized protein</fullName>
    </submittedName>
</protein>
<organism evidence="2 3">
    <name type="scientific">Periophthalmus magnuspinnatus</name>
    <dbReference type="NCBI Taxonomy" id="409849"/>
    <lineage>
        <taxon>Eukaryota</taxon>
        <taxon>Metazoa</taxon>
        <taxon>Chordata</taxon>
        <taxon>Craniata</taxon>
        <taxon>Vertebrata</taxon>
        <taxon>Euteleostomi</taxon>
        <taxon>Actinopterygii</taxon>
        <taxon>Neopterygii</taxon>
        <taxon>Teleostei</taxon>
        <taxon>Neoteleostei</taxon>
        <taxon>Acanthomorphata</taxon>
        <taxon>Gobiaria</taxon>
        <taxon>Gobiiformes</taxon>
        <taxon>Gobioidei</taxon>
        <taxon>Gobiidae</taxon>
        <taxon>Oxudercinae</taxon>
        <taxon>Periophthalmus</taxon>
    </lineage>
</organism>
<feature type="region of interest" description="Disordered" evidence="1">
    <location>
        <begin position="29"/>
        <end position="92"/>
    </location>
</feature>
<evidence type="ECO:0000256" key="1">
    <source>
        <dbReference type="SAM" id="MobiDB-lite"/>
    </source>
</evidence>
<reference evidence="2" key="1">
    <citation type="submission" date="2025-08" db="UniProtKB">
        <authorList>
            <consortium name="Ensembl"/>
        </authorList>
    </citation>
    <scope>IDENTIFICATION</scope>
</reference>
<dbReference type="Proteomes" id="UP000261520">
    <property type="component" value="Unplaced"/>
</dbReference>
<proteinExistence type="predicted"/>
<accession>A0A3B4AGX5</accession>
<dbReference type="Ensembl" id="ENSPMGT00000017444.1">
    <property type="protein sequence ID" value="ENSPMGP00000016342.1"/>
    <property type="gene ID" value="ENSPMGG00000013425.1"/>
</dbReference>
<dbReference type="STRING" id="409849.ENSPMGP00000016342"/>
<sequence length="92" mass="10321">MGTYSLVPKKKAKVLKQRSVLEMFKQLEHTAKSPEAKPTNLNGEKVVHMSEEEGSELEESEEEHKPPEEPASDVQQATQEPECTTQVNETSL</sequence>
<feature type="compositionally biased region" description="Acidic residues" evidence="1">
    <location>
        <begin position="52"/>
        <end position="61"/>
    </location>
</feature>
<dbReference type="AlphaFoldDB" id="A0A3B4AGX5"/>
<evidence type="ECO:0000313" key="2">
    <source>
        <dbReference type="Ensembl" id="ENSPMGP00000016342.1"/>
    </source>
</evidence>
<name>A0A3B4AGX5_9GOBI</name>
<reference evidence="2" key="2">
    <citation type="submission" date="2025-09" db="UniProtKB">
        <authorList>
            <consortium name="Ensembl"/>
        </authorList>
    </citation>
    <scope>IDENTIFICATION</scope>
</reference>
<keyword evidence="3" id="KW-1185">Reference proteome</keyword>